<feature type="compositionally biased region" description="Acidic residues" evidence="2">
    <location>
        <begin position="564"/>
        <end position="575"/>
    </location>
</feature>
<dbReference type="PANTHER" id="PTHR22940:SF4">
    <property type="entry name" value="PROTEIN TIMELESS HOMOLOG"/>
    <property type="match status" value="1"/>
</dbReference>
<feature type="region of interest" description="Disordered" evidence="2">
    <location>
        <begin position="561"/>
        <end position="702"/>
    </location>
</feature>
<reference evidence="5" key="1">
    <citation type="submission" date="2025-08" db="UniProtKB">
        <authorList>
            <consortium name="RefSeq"/>
        </authorList>
    </citation>
    <scope>IDENTIFICATION</scope>
    <source>
        <tissue evidence="5">Whole Larva</tissue>
    </source>
</reference>
<feature type="non-terminal residue" evidence="5">
    <location>
        <position position="1"/>
    </location>
</feature>
<feature type="region of interest" description="Disordered" evidence="2">
    <location>
        <begin position="294"/>
        <end position="362"/>
    </location>
</feature>
<dbReference type="Pfam" id="PF26019">
    <property type="entry name" value="HTH_TIMELESS"/>
    <property type="match status" value="2"/>
</dbReference>
<feature type="compositionally biased region" description="Basic residues" evidence="2">
    <location>
        <begin position="294"/>
        <end position="306"/>
    </location>
</feature>
<proteinExistence type="inferred from homology"/>
<gene>
    <name evidence="5" type="primary">LOC108567601</name>
</gene>
<protein>
    <submittedName>
        <fullName evidence="5">Protein timeless homolog</fullName>
    </submittedName>
</protein>
<accession>A0ABM1NA10</accession>
<name>A0ABM1NA10_NICVS</name>
<feature type="compositionally biased region" description="Basic and acidic residues" evidence="2">
    <location>
        <begin position="517"/>
        <end position="529"/>
    </location>
</feature>
<organism evidence="4 5">
    <name type="scientific">Nicrophorus vespilloides</name>
    <name type="common">Boreal carrion beetle</name>
    <dbReference type="NCBI Taxonomy" id="110193"/>
    <lineage>
        <taxon>Eukaryota</taxon>
        <taxon>Metazoa</taxon>
        <taxon>Ecdysozoa</taxon>
        <taxon>Arthropoda</taxon>
        <taxon>Hexapoda</taxon>
        <taxon>Insecta</taxon>
        <taxon>Pterygota</taxon>
        <taxon>Neoptera</taxon>
        <taxon>Endopterygota</taxon>
        <taxon>Coleoptera</taxon>
        <taxon>Polyphaga</taxon>
        <taxon>Staphyliniformia</taxon>
        <taxon>Silphidae</taxon>
        <taxon>Nicrophorinae</taxon>
        <taxon>Nicrophorus</taxon>
    </lineage>
</organism>
<evidence type="ECO:0000256" key="2">
    <source>
        <dbReference type="SAM" id="MobiDB-lite"/>
    </source>
</evidence>
<feature type="region of interest" description="Disordered" evidence="2">
    <location>
        <begin position="1"/>
        <end position="25"/>
    </location>
</feature>
<feature type="region of interest" description="Disordered" evidence="2">
    <location>
        <begin position="471"/>
        <end position="535"/>
    </location>
</feature>
<feature type="compositionally biased region" description="Acidic residues" evidence="2">
    <location>
        <begin position="473"/>
        <end position="483"/>
    </location>
</feature>
<dbReference type="Proteomes" id="UP000695000">
    <property type="component" value="Unplaced"/>
</dbReference>
<feature type="domain" description="Timeless C-terminal" evidence="3">
    <location>
        <begin position="381"/>
        <end position="454"/>
    </location>
</feature>
<dbReference type="GeneID" id="108567601"/>
<keyword evidence="4" id="KW-1185">Reference proteome</keyword>
<dbReference type="PANTHER" id="PTHR22940">
    <property type="entry name" value="TIMEOUT/TIMELESS-2"/>
    <property type="match status" value="1"/>
</dbReference>
<evidence type="ECO:0000313" key="5">
    <source>
        <dbReference type="RefSeq" id="XP_017783660.1"/>
    </source>
</evidence>
<evidence type="ECO:0000313" key="4">
    <source>
        <dbReference type="Proteomes" id="UP000695000"/>
    </source>
</evidence>
<feature type="compositionally biased region" description="Basic and acidic residues" evidence="2">
    <location>
        <begin position="674"/>
        <end position="689"/>
    </location>
</feature>
<dbReference type="InterPro" id="IPR044998">
    <property type="entry name" value="Timeless"/>
</dbReference>
<dbReference type="RefSeq" id="XP_017783660.1">
    <property type="nucleotide sequence ID" value="XM_017928171.1"/>
</dbReference>
<feature type="compositionally biased region" description="Acidic residues" evidence="2">
    <location>
        <begin position="312"/>
        <end position="321"/>
    </location>
</feature>
<feature type="compositionally biased region" description="Basic and acidic residues" evidence="2">
    <location>
        <begin position="625"/>
        <end position="639"/>
    </location>
</feature>
<sequence length="702" mass="80509">NKAVSKSGPTQAQESQDEYEEDEEDELMMDMSMCESDLKFNEVVMRLANPRIVRACGLALSNFSKNSALTNHCIIKLLHRIAFDCSMSTMLFQVSIFRIFERIYEEKVLPQNKEMVKFASYVIRQFFQVAEKNQHVFMEALFWKNHREAFDIQEGYGVYFQKQSAVKAWTDMEEDELRKLFIEHRENLIEEDVVDWIVSNLIDNTRTRRVVLKKLKDMCLLIDYKGPRKSGISGKAPKQWGEDEEAQLQELYEEFKDAMDPLNCIMPRLDVHRPKNRIIEKLLVMGLVQDRKELRKKRSNKSHQQHGRSDEDGSSDSESEMSSEQRNRSNPDGLKLSAKKKTNKKKKNNNKKESSGHARRASVRDLSATLISLMAAGEHADALGWLKESFEDAIEDLDDDADEGVPLVPIMDQQVAAMDSEEFKGLLRGLGISEPSDEQETYWRMPPSLSMKTMKENCDLIAKALDKTLTVPEIEEEEPIEEPQQERPVDSSSDDEDVFDRLKRLRQEPVNVSTPPKLEKKRELTHEETMAEVVKSVKINKIKSKLSDLSKKRAVNKAMSLIDFENDDDDVEEEPSSSKPKRRIRAMDSSDDEETDDKTEMVGPDESNRLSFKPSRILDYDSDDDTSKVEGESNNERPFKTMQGLESDSDEDIAVSSKRIGGRSQILDSDDEESNKRSRSASDTEDKPIVKKARVIASDDED</sequence>
<dbReference type="InterPro" id="IPR007725">
    <property type="entry name" value="TIMELESS_C"/>
</dbReference>
<evidence type="ECO:0000256" key="1">
    <source>
        <dbReference type="ARBA" id="ARBA00008174"/>
    </source>
</evidence>
<dbReference type="Pfam" id="PF05029">
    <property type="entry name" value="TIMELESS_C"/>
    <property type="match status" value="1"/>
</dbReference>
<feature type="compositionally biased region" description="Acidic residues" evidence="2">
    <location>
        <begin position="15"/>
        <end position="25"/>
    </location>
</feature>
<evidence type="ECO:0000259" key="3">
    <source>
        <dbReference type="Pfam" id="PF05029"/>
    </source>
</evidence>
<comment type="similarity">
    <text evidence="1">Belongs to the timeless family.</text>
</comment>
<feature type="compositionally biased region" description="Basic residues" evidence="2">
    <location>
        <begin position="337"/>
        <end position="349"/>
    </location>
</feature>